<dbReference type="InterPro" id="IPR036396">
    <property type="entry name" value="Cyt_P450_sf"/>
</dbReference>
<name>A0ABN7VEM2_GIGMA</name>
<gene>
    <name evidence="6" type="ORF">GMARGA_LOCUS17745</name>
</gene>
<keyword evidence="7" id="KW-1185">Reference proteome</keyword>
<dbReference type="Proteomes" id="UP000789901">
    <property type="component" value="Unassembled WGS sequence"/>
</dbReference>
<keyword evidence="3" id="KW-0479">Metal-binding</keyword>
<dbReference type="PRINTS" id="PR00465">
    <property type="entry name" value="EP450IV"/>
</dbReference>
<evidence type="ECO:0000256" key="4">
    <source>
        <dbReference type="ARBA" id="ARBA00023004"/>
    </source>
</evidence>
<evidence type="ECO:0000256" key="3">
    <source>
        <dbReference type="ARBA" id="ARBA00022723"/>
    </source>
</evidence>
<organism evidence="6 7">
    <name type="scientific">Gigaspora margarita</name>
    <dbReference type="NCBI Taxonomy" id="4874"/>
    <lineage>
        <taxon>Eukaryota</taxon>
        <taxon>Fungi</taxon>
        <taxon>Fungi incertae sedis</taxon>
        <taxon>Mucoromycota</taxon>
        <taxon>Glomeromycotina</taxon>
        <taxon>Glomeromycetes</taxon>
        <taxon>Diversisporales</taxon>
        <taxon>Gigasporaceae</taxon>
        <taxon>Gigaspora</taxon>
    </lineage>
</organism>
<dbReference type="EMBL" id="CAJVQB010013639">
    <property type="protein sequence ID" value="CAG8763464.1"/>
    <property type="molecule type" value="Genomic_DNA"/>
</dbReference>
<dbReference type="PANTHER" id="PTHR46206">
    <property type="entry name" value="CYTOCHROME P450"/>
    <property type="match status" value="1"/>
</dbReference>
<comment type="cofactor">
    <cofactor evidence="1">
        <name>heme</name>
        <dbReference type="ChEBI" id="CHEBI:30413"/>
    </cofactor>
</comment>
<evidence type="ECO:0000313" key="6">
    <source>
        <dbReference type="EMBL" id="CAG8763464.1"/>
    </source>
</evidence>
<reference evidence="6 7" key="1">
    <citation type="submission" date="2021-06" db="EMBL/GenBank/DDBJ databases">
        <authorList>
            <person name="Kallberg Y."/>
            <person name="Tangrot J."/>
            <person name="Rosling A."/>
        </authorList>
    </citation>
    <scope>NUCLEOTIDE SEQUENCE [LARGE SCALE GENOMIC DNA]</scope>
    <source>
        <strain evidence="6 7">120-4 pot B 10/14</strain>
    </source>
</reference>
<dbReference type="SUPFAM" id="SSF48264">
    <property type="entry name" value="Cytochrome P450"/>
    <property type="match status" value="1"/>
</dbReference>
<sequence length="453" mass="53128">NKKLLYNMDSSFDRQNEPPLVPYRFPIIGHTYYFLYDTENFLKECKENFGEPFSLYVFGSVITIVGVESTPEVLMNSDVFDPVTAVNKIFPIHDVFNQFRKIYSPLRTSKVVHEQFTCKLSIYTSRIQKEVLSGIEKYFGDCKEPKVFRNIQNTLPRMISKPITNIILGEECAQFEDIITSFAVIENEVRKMMFITPFLSFIHPSLHKYFALLPFKFGWNPMIKHRNLFVQHCKPIIEKRIRQRRELGEKYNQKDDLLDFFISESETDVIDDEFLDNLFGELYCFASINTTAQSISGALFDYGGRSELWKEIYEEQLKIHNETNGDLNTKVVNKMIKLECFLKESFRYSTNIGRDVYLYMRDTAFNTKFFGDTSNDFQLKRYITLYPNGKIVHSSATKIDRSFIKFGGGKHIYLHHLILRYNIRTESGKIDPYSKPSLFMFPPNSGLIFENRN</sequence>
<protein>
    <submittedName>
        <fullName evidence="6">3121_t:CDS:1</fullName>
    </submittedName>
</protein>
<comment type="similarity">
    <text evidence="2">Belongs to the cytochrome P450 family.</text>
</comment>
<dbReference type="PANTHER" id="PTHR46206:SF1">
    <property type="entry name" value="P450, PUTATIVE (EUROFUNG)-RELATED"/>
    <property type="match status" value="1"/>
</dbReference>
<dbReference type="Gene3D" id="1.10.630.10">
    <property type="entry name" value="Cytochrome P450"/>
    <property type="match status" value="1"/>
</dbReference>
<dbReference type="InterPro" id="IPR002403">
    <property type="entry name" value="Cyt_P450_E_grp-IV"/>
</dbReference>
<evidence type="ECO:0000313" key="7">
    <source>
        <dbReference type="Proteomes" id="UP000789901"/>
    </source>
</evidence>
<feature type="non-terminal residue" evidence="6">
    <location>
        <position position="1"/>
    </location>
</feature>
<accession>A0ABN7VEM2</accession>
<keyword evidence="5" id="KW-0560">Oxidoreductase</keyword>
<keyword evidence="5" id="KW-0503">Monooxygenase</keyword>
<keyword evidence="4" id="KW-0408">Iron</keyword>
<comment type="caution">
    <text evidence="6">The sequence shown here is derived from an EMBL/GenBank/DDBJ whole genome shotgun (WGS) entry which is preliminary data.</text>
</comment>
<evidence type="ECO:0000256" key="1">
    <source>
        <dbReference type="ARBA" id="ARBA00001971"/>
    </source>
</evidence>
<proteinExistence type="inferred from homology"/>
<evidence type="ECO:0000256" key="5">
    <source>
        <dbReference type="ARBA" id="ARBA00023033"/>
    </source>
</evidence>
<evidence type="ECO:0000256" key="2">
    <source>
        <dbReference type="ARBA" id="ARBA00010617"/>
    </source>
</evidence>